<name>A0A8C8ZAY7_PROSS</name>
<organism evidence="2 3">
    <name type="scientific">Prolemur simus</name>
    <name type="common">Greater bamboo lemur</name>
    <name type="synonym">Hapalemur simus</name>
    <dbReference type="NCBI Taxonomy" id="1328070"/>
    <lineage>
        <taxon>Eukaryota</taxon>
        <taxon>Metazoa</taxon>
        <taxon>Chordata</taxon>
        <taxon>Craniata</taxon>
        <taxon>Vertebrata</taxon>
        <taxon>Euteleostomi</taxon>
        <taxon>Mammalia</taxon>
        <taxon>Eutheria</taxon>
        <taxon>Euarchontoglires</taxon>
        <taxon>Primates</taxon>
        <taxon>Strepsirrhini</taxon>
        <taxon>Lemuriformes</taxon>
        <taxon>Lemuridae</taxon>
        <taxon>Prolemur</taxon>
    </lineage>
</organism>
<evidence type="ECO:0000313" key="2">
    <source>
        <dbReference type="Ensembl" id="ENSPSMP00000016095.1"/>
    </source>
</evidence>
<dbReference type="Proteomes" id="UP000694414">
    <property type="component" value="Unplaced"/>
</dbReference>
<reference evidence="2" key="1">
    <citation type="submission" date="2025-08" db="UniProtKB">
        <authorList>
            <consortium name="Ensembl"/>
        </authorList>
    </citation>
    <scope>IDENTIFICATION</scope>
</reference>
<gene>
    <name evidence="2" type="primary">KCTD20</name>
</gene>
<keyword evidence="3" id="KW-1185">Reference proteome</keyword>
<accession>A0A8C8ZAY7</accession>
<evidence type="ECO:0000313" key="3">
    <source>
        <dbReference type="Proteomes" id="UP000694414"/>
    </source>
</evidence>
<proteinExistence type="predicted"/>
<protein>
    <submittedName>
        <fullName evidence="2">Potassium channel tetramerization domain containing 20</fullName>
    </submittedName>
</protein>
<reference evidence="2" key="2">
    <citation type="submission" date="2025-09" db="UniProtKB">
        <authorList>
            <consortium name="Ensembl"/>
        </authorList>
    </citation>
    <scope>IDENTIFICATION</scope>
</reference>
<sequence length="128" mass="14030">MNVHRSSDGDRLLRQEASCLVDDTSAAAAQEKETNGLASSGLHSLTYPLGPRNEGCLGQEESTTSRGPMRRENMKLQKESVQQYFAPCWIITKLVSLIVLMASLSQTLEIHVIISALILTSTLSDVRI</sequence>
<feature type="region of interest" description="Disordered" evidence="1">
    <location>
        <begin position="50"/>
        <end position="71"/>
    </location>
</feature>
<dbReference type="Ensembl" id="ENSPSMT00000018683.1">
    <property type="protein sequence ID" value="ENSPSMP00000016095.1"/>
    <property type="gene ID" value="ENSPSMG00000011447.1"/>
</dbReference>
<evidence type="ECO:0000256" key="1">
    <source>
        <dbReference type="SAM" id="MobiDB-lite"/>
    </source>
</evidence>
<dbReference type="AlphaFoldDB" id="A0A8C8ZAY7"/>
<dbReference type="GeneTree" id="ENSGT00390000007975"/>